<keyword evidence="9" id="KW-1185">Reference proteome</keyword>
<keyword evidence="2 6" id="KW-0547">Nucleotide-binding</keyword>
<dbReference type="AlphaFoldDB" id="A0A5C3Q4J3"/>
<accession>A0A5C3Q4J3</accession>
<evidence type="ECO:0000313" key="9">
    <source>
        <dbReference type="Proteomes" id="UP000308197"/>
    </source>
</evidence>
<sequence>MATTLRSQKVALRKAMRGLLANLPKDEIQAQSHQITRTLLALPEFQQSKNVSCFLSMPAGEVDTAAVVSAIIASGKNLYVPKTTDKEHGIMDFFRIFGEDDLRALPRGLWGIREPEPEYMGTQRPTALSGSSEPLDLIVMPGVAFDRSLSRLGYGKGYYDRFLASYSAMLQGRQELRPRLVAVALREQILEAGQVPVGETDWKVDVIVGPDGIVS</sequence>
<feature type="binding site" evidence="6">
    <location>
        <begin position="9"/>
        <end position="13"/>
    </location>
    <ligand>
        <name>ATP</name>
        <dbReference type="ChEBI" id="CHEBI:30616"/>
    </ligand>
</feature>
<reference evidence="8 9" key="1">
    <citation type="journal article" date="2019" name="Nat. Ecol. Evol.">
        <title>Megaphylogeny resolves global patterns of mushroom evolution.</title>
        <authorList>
            <person name="Varga T."/>
            <person name="Krizsan K."/>
            <person name="Foldi C."/>
            <person name="Dima B."/>
            <person name="Sanchez-Garcia M."/>
            <person name="Sanchez-Ramirez S."/>
            <person name="Szollosi G.J."/>
            <person name="Szarkandi J.G."/>
            <person name="Papp V."/>
            <person name="Albert L."/>
            <person name="Andreopoulos W."/>
            <person name="Angelini C."/>
            <person name="Antonin V."/>
            <person name="Barry K.W."/>
            <person name="Bougher N.L."/>
            <person name="Buchanan P."/>
            <person name="Buyck B."/>
            <person name="Bense V."/>
            <person name="Catcheside P."/>
            <person name="Chovatia M."/>
            <person name="Cooper J."/>
            <person name="Damon W."/>
            <person name="Desjardin D."/>
            <person name="Finy P."/>
            <person name="Geml J."/>
            <person name="Haridas S."/>
            <person name="Hughes K."/>
            <person name="Justo A."/>
            <person name="Karasinski D."/>
            <person name="Kautmanova I."/>
            <person name="Kiss B."/>
            <person name="Kocsube S."/>
            <person name="Kotiranta H."/>
            <person name="LaButti K.M."/>
            <person name="Lechner B.E."/>
            <person name="Liimatainen K."/>
            <person name="Lipzen A."/>
            <person name="Lukacs Z."/>
            <person name="Mihaltcheva S."/>
            <person name="Morgado L.N."/>
            <person name="Niskanen T."/>
            <person name="Noordeloos M.E."/>
            <person name="Ohm R.A."/>
            <person name="Ortiz-Santana B."/>
            <person name="Ovrebo C."/>
            <person name="Racz N."/>
            <person name="Riley R."/>
            <person name="Savchenko A."/>
            <person name="Shiryaev A."/>
            <person name="Soop K."/>
            <person name="Spirin V."/>
            <person name="Szebenyi C."/>
            <person name="Tomsovsky M."/>
            <person name="Tulloss R.E."/>
            <person name="Uehling J."/>
            <person name="Grigoriev I.V."/>
            <person name="Vagvolgyi C."/>
            <person name="Papp T."/>
            <person name="Martin F.M."/>
            <person name="Miettinen O."/>
            <person name="Hibbett D.S."/>
            <person name="Nagy L.G."/>
        </authorList>
    </citation>
    <scope>NUCLEOTIDE SEQUENCE [LARGE SCALE GENOMIC DNA]</scope>
    <source>
        <strain evidence="8 9">HHB13444</strain>
    </source>
</reference>
<keyword evidence="3 6" id="KW-0067">ATP-binding</keyword>
<dbReference type="NCBIfam" id="TIGR02727">
    <property type="entry name" value="MTHFS_bact"/>
    <property type="match status" value="1"/>
</dbReference>
<dbReference type="GO" id="GO:0046872">
    <property type="term" value="F:metal ion binding"/>
    <property type="evidence" value="ECO:0007669"/>
    <property type="project" value="UniProtKB-KW"/>
</dbReference>
<dbReference type="Pfam" id="PF01812">
    <property type="entry name" value="5-FTHF_cyc-lig"/>
    <property type="match status" value="1"/>
</dbReference>
<name>A0A5C3Q4J3_9APHY</name>
<dbReference type="Gene3D" id="3.40.50.10420">
    <property type="entry name" value="NagB/RpiA/CoA transferase-like"/>
    <property type="match status" value="1"/>
</dbReference>
<comment type="cofactor">
    <cofactor evidence="7">
        <name>Mg(2+)</name>
        <dbReference type="ChEBI" id="CHEBI:18420"/>
    </cofactor>
</comment>
<protein>
    <recommendedName>
        <fullName evidence="5 7">5-formyltetrahydrofolate cyclo-ligase</fullName>
        <ecNumber evidence="5 7">6.3.3.2</ecNumber>
    </recommendedName>
</protein>
<dbReference type="EMBL" id="ML210983">
    <property type="protein sequence ID" value="TFK93373.1"/>
    <property type="molecule type" value="Genomic_DNA"/>
</dbReference>
<comment type="similarity">
    <text evidence="1 7">Belongs to the 5-formyltetrahydrofolate cyclo-ligase family.</text>
</comment>
<keyword evidence="7" id="KW-0479">Metal-binding</keyword>
<dbReference type="InterPro" id="IPR037171">
    <property type="entry name" value="NagB/RpiA_transferase-like"/>
</dbReference>
<dbReference type="GO" id="GO:0005524">
    <property type="term" value="F:ATP binding"/>
    <property type="evidence" value="ECO:0007669"/>
    <property type="project" value="UniProtKB-KW"/>
</dbReference>
<evidence type="ECO:0000313" key="8">
    <source>
        <dbReference type="EMBL" id="TFK93373.1"/>
    </source>
</evidence>
<evidence type="ECO:0000256" key="6">
    <source>
        <dbReference type="PIRSR" id="PIRSR006806-1"/>
    </source>
</evidence>
<keyword evidence="7" id="KW-0460">Magnesium</keyword>
<evidence type="ECO:0000256" key="7">
    <source>
        <dbReference type="RuleBase" id="RU361279"/>
    </source>
</evidence>
<dbReference type="Proteomes" id="UP000308197">
    <property type="component" value="Unassembled WGS sequence"/>
</dbReference>
<evidence type="ECO:0000256" key="4">
    <source>
        <dbReference type="ARBA" id="ARBA00036539"/>
    </source>
</evidence>
<dbReference type="GO" id="GO:0005739">
    <property type="term" value="C:mitochondrion"/>
    <property type="evidence" value="ECO:0007669"/>
    <property type="project" value="TreeGrafter"/>
</dbReference>
<dbReference type="PIRSF" id="PIRSF006806">
    <property type="entry name" value="FTHF_cligase"/>
    <property type="match status" value="1"/>
</dbReference>
<evidence type="ECO:0000256" key="2">
    <source>
        <dbReference type="ARBA" id="ARBA00022741"/>
    </source>
</evidence>
<organism evidence="8 9">
    <name type="scientific">Polyporus arcularius HHB13444</name>
    <dbReference type="NCBI Taxonomy" id="1314778"/>
    <lineage>
        <taxon>Eukaryota</taxon>
        <taxon>Fungi</taxon>
        <taxon>Dikarya</taxon>
        <taxon>Basidiomycota</taxon>
        <taxon>Agaricomycotina</taxon>
        <taxon>Agaricomycetes</taxon>
        <taxon>Polyporales</taxon>
        <taxon>Polyporaceae</taxon>
        <taxon>Polyporus</taxon>
    </lineage>
</organism>
<dbReference type="InParanoid" id="A0A5C3Q4J3"/>
<dbReference type="SUPFAM" id="SSF100950">
    <property type="entry name" value="NagB/RpiA/CoA transferase-like"/>
    <property type="match status" value="1"/>
</dbReference>
<evidence type="ECO:0000256" key="3">
    <source>
        <dbReference type="ARBA" id="ARBA00022840"/>
    </source>
</evidence>
<feature type="binding site" evidence="6">
    <location>
        <begin position="151"/>
        <end position="159"/>
    </location>
    <ligand>
        <name>ATP</name>
        <dbReference type="ChEBI" id="CHEBI:30616"/>
    </ligand>
</feature>
<dbReference type="FunCoup" id="A0A5C3Q4J3">
    <property type="interactions" value="186"/>
</dbReference>
<dbReference type="STRING" id="1314778.A0A5C3Q4J3"/>
<comment type="catalytic activity">
    <reaction evidence="4 7">
        <text>(6S)-5-formyl-5,6,7,8-tetrahydrofolate + ATP = (6R)-5,10-methenyltetrahydrofolate + ADP + phosphate</text>
        <dbReference type="Rhea" id="RHEA:10488"/>
        <dbReference type="ChEBI" id="CHEBI:30616"/>
        <dbReference type="ChEBI" id="CHEBI:43474"/>
        <dbReference type="ChEBI" id="CHEBI:57455"/>
        <dbReference type="ChEBI" id="CHEBI:57457"/>
        <dbReference type="ChEBI" id="CHEBI:456216"/>
        <dbReference type="EC" id="6.3.3.2"/>
    </reaction>
</comment>
<dbReference type="PANTHER" id="PTHR23407:SF1">
    <property type="entry name" value="5-FORMYLTETRAHYDROFOLATE CYCLO-LIGASE"/>
    <property type="match status" value="1"/>
</dbReference>
<dbReference type="GO" id="GO:0030272">
    <property type="term" value="F:5-formyltetrahydrofolate cyclo-ligase activity"/>
    <property type="evidence" value="ECO:0007669"/>
    <property type="project" value="UniProtKB-EC"/>
</dbReference>
<dbReference type="GO" id="GO:0009396">
    <property type="term" value="P:folic acid-containing compound biosynthetic process"/>
    <property type="evidence" value="ECO:0007669"/>
    <property type="project" value="TreeGrafter"/>
</dbReference>
<dbReference type="InterPro" id="IPR002698">
    <property type="entry name" value="FTHF_cligase"/>
</dbReference>
<evidence type="ECO:0000256" key="5">
    <source>
        <dbReference type="ARBA" id="ARBA00038966"/>
    </source>
</evidence>
<dbReference type="PANTHER" id="PTHR23407">
    <property type="entry name" value="ATPASE INHIBITOR/5-FORMYLTETRAHYDROFOLATE CYCLO-LIGASE"/>
    <property type="match status" value="1"/>
</dbReference>
<gene>
    <name evidence="8" type="ORF">K466DRAFT_572583</name>
</gene>
<feature type="binding site" evidence="6">
    <location>
        <position position="55"/>
    </location>
    <ligand>
        <name>substrate</name>
    </ligand>
</feature>
<feature type="binding site" evidence="6">
    <location>
        <position position="61"/>
    </location>
    <ligand>
        <name>substrate</name>
    </ligand>
</feature>
<evidence type="ECO:0000256" key="1">
    <source>
        <dbReference type="ARBA" id="ARBA00010638"/>
    </source>
</evidence>
<keyword evidence="8" id="KW-0436">Ligase</keyword>
<dbReference type="EC" id="6.3.3.2" evidence="5 7"/>
<dbReference type="InterPro" id="IPR024185">
    <property type="entry name" value="FTHF_cligase-like_sf"/>
</dbReference>
<dbReference type="GO" id="GO:0035999">
    <property type="term" value="P:tetrahydrofolate interconversion"/>
    <property type="evidence" value="ECO:0007669"/>
    <property type="project" value="TreeGrafter"/>
</dbReference>
<proteinExistence type="inferred from homology"/>